<protein>
    <submittedName>
        <fullName evidence="2">Uncharacterized protein</fullName>
    </submittedName>
</protein>
<dbReference type="InterPro" id="IPR040374">
    <property type="entry name" value="BIC"/>
</dbReference>
<sequence>MEGTHLSSMKQEPSSNPGKPTTRNIAFSWQPKSPSRAETSQIMNKAQTWCSYPAVENVENEVKEQAAEALILMHRESVALTTTTTGRERLKRHREEVSGKVMIPDTWGQENLLTDWIDYSSFDKLLAPKGITSAREALVAEGRSHFSISKKEEEPTIDIVNIDSHTDIISGGSTSQTLAFSGTDQAASSVPPREVVHRDGGGGDGDREVLDKDCGRERLKRHREEVAGRVMIPDTWGQENLLKDLIDCSTFDELLAAKEISSAREALVAEERRKRSPRLSIAIIVKPLRAFKTAESAFFTS</sequence>
<organism evidence="2 3">
    <name type="scientific">Populus alba x Populus x berolinensis</name>
    <dbReference type="NCBI Taxonomy" id="444605"/>
    <lineage>
        <taxon>Eukaryota</taxon>
        <taxon>Viridiplantae</taxon>
        <taxon>Streptophyta</taxon>
        <taxon>Embryophyta</taxon>
        <taxon>Tracheophyta</taxon>
        <taxon>Spermatophyta</taxon>
        <taxon>Magnoliopsida</taxon>
        <taxon>eudicotyledons</taxon>
        <taxon>Gunneridae</taxon>
        <taxon>Pentapetalae</taxon>
        <taxon>rosids</taxon>
        <taxon>fabids</taxon>
        <taxon>Malpighiales</taxon>
        <taxon>Salicaceae</taxon>
        <taxon>Saliceae</taxon>
        <taxon>Populus</taxon>
    </lineage>
</organism>
<reference evidence="2 3" key="1">
    <citation type="journal article" date="2023" name="Mol. Ecol. Resour.">
        <title>Chromosome-level genome assembly of a triploid poplar Populus alba 'Berolinensis'.</title>
        <authorList>
            <person name="Chen S."/>
            <person name="Yu Y."/>
            <person name="Wang X."/>
            <person name="Wang S."/>
            <person name="Zhang T."/>
            <person name="Zhou Y."/>
            <person name="He R."/>
            <person name="Meng N."/>
            <person name="Wang Y."/>
            <person name="Liu W."/>
            <person name="Liu Z."/>
            <person name="Liu J."/>
            <person name="Guo Q."/>
            <person name="Huang H."/>
            <person name="Sederoff R.R."/>
            <person name="Wang G."/>
            <person name="Qu G."/>
            <person name="Chen S."/>
        </authorList>
    </citation>
    <scope>NUCLEOTIDE SEQUENCE [LARGE SCALE GENOMIC DNA]</scope>
    <source>
        <strain evidence="2">SC-2020</strain>
    </source>
</reference>
<dbReference type="Proteomes" id="UP001164929">
    <property type="component" value="Chromosome 4"/>
</dbReference>
<evidence type="ECO:0000313" key="3">
    <source>
        <dbReference type="Proteomes" id="UP001164929"/>
    </source>
</evidence>
<proteinExistence type="predicted"/>
<evidence type="ECO:0000256" key="1">
    <source>
        <dbReference type="SAM" id="MobiDB-lite"/>
    </source>
</evidence>
<feature type="region of interest" description="Disordered" evidence="1">
    <location>
        <begin position="1"/>
        <end position="39"/>
    </location>
</feature>
<evidence type="ECO:0000313" key="2">
    <source>
        <dbReference type="EMBL" id="KAJ7001827.1"/>
    </source>
</evidence>
<dbReference type="PANTHER" id="PTHR34207">
    <property type="entry name" value="PROTEIN BIC1"/>
    <property type="match status" value="1"/>
</dbReference>
<keyword evidence="3" id="KW-1185">Reference proteome</keyword>
<dbReference type="AlphaFoldDB" id="A0AAD6R515"/>
<gene>
    <name evidence="2" type="ORF">NC653_012045</name>
</gene>
<dbReference type="PANTHER" id="PTHR34207:SF17">
    <property type="entry name" value="PROTEIN BIC2"/>
    <property type="match status" value="1"/>
</dbReference>
<comment type="caution">
    <text evidence="2">The sequence shown here is derived from an EMBL/GenBank/DDBJ whole genome shotgun (WGS) entry which is preliminary data.</text>
</comment>
<dbReference type="EMBL" id="JAQIZT010000004">
    <property type="protein sequence ID" value="KAJ7001827.1"/>
    <property type="molecule type" value="Genomic_DNA"/>
</dbReference>
<accession>A0AAD6R515</accession>
<dbReference type="CDD" id="cd22645">
    <property type="entry name" value="BIC1_CID"/>
    <property type="match status" value="2"/>
</dbReference>
<name>A0AAD6R515_9ROSI</name>
<dbReference type="GO" id="GO:0009785">
    <property type="term" value="P:blue light signaling pathway"/>
    <property type="evidence" value="ECO:0007669"/>
    <property type="project" value="InterPro"/>
</dbReference>